<evidence type="ECO:0000256" key="2">
    <source>
        <dbReference type="ARBA" id="ARBA00022553"/>
    </source>
</evidence>
<dbReference type="Gene3D" id="3.90.640.10">
    <property type="entry name" value="Actin, Chain A, domain 4"/>
    <property type="match status" value="1"/>
</dbReference>
<proteinExistence type="evidence at transcript level"/>
<accession>A0ABS9IPJ5</accession>
<comment type="caution">
    <text evidence="10">The sequence shown here is derived from an EMBL/GenBank/DDBJ whole genome shotgun (WGS) entry which is preliminary data.</text>
</comment>
<feature type="compositionally biased region" description="Acidic residues" evidence="9">
    <location>
        <begin position="594"/>
        <end position="613"/>
    </location>
</feature>
<dbReference type="NCBIfam" id="NF001413">
    <property type="entry name" value="PRK00290.1"/>
    <property type="match status" value="1"/>
</dbReference>
<comment type="similarity">
    <text evidence="1 7 8">Belongs to the heat shock protein 70 family.</text>
</comment>
<dbReference type="InterPro" id="IPR029048">
    <property type="entry name" value="HSP70_C_sf"/>
</dbReference>
<keyword evidence="5 7" id="KW-0346">Stress response</keyword>
<dbReference type="PROSITE" id="PS00329">
    <property type="entry name" value="HSP70_2"/>
    <property type="match status" value="1"/>
</dbReference>
<dbReference type="InterPro" id="IPR013126">
    <property type="entry name" value="Hsp_70_fam"/>
</dbReference>
<keyword evidence="3 7" id="KW-0547">Nucleotide-binding</keyword>
<dbReference type="Gene3D" id="1.20.1270.10">
    <property type="match status" value="1"/>
</dbReference>
<feature type="region of interest" description="Disordered" evidence="9">
    <location>
        <begin position="584"/>
        <end position="613"/>
    </location>
</feature>
<evidence type="ECO:0000313" key="11">
    <source>
        <dbReference type="Proteomes" id="UP001200110"/>
    </source>
</evidence>
<dbReference type="PRINTS" id="PR00301">
    <property type="entry name" value="HEATSHOCK70"/>
</dbReference>
<evidence type="ECO:0000256" key="5">
    <source>
        <dbReference type="ARBA" id="ARBA00023016"/>
    </source>
</evidence>
<evidence type="ECO:0000256" key="7">
    <source>
        <dbReference type="HAMAP-Rule" id="MF_00332"/>
    </source>
</evidence>
<evidence type="ECO:0000256" key="4">
    <source>
        <dbReference type="ARBA" id="ARBA00022840"/>
    </source>
</evidence>
<feature type="region of interest" description="Disordered" evidence="9">
    <location>
        <begin position="495"/>
        <end position="514"/>
    </location>
</feature>
<feature type="compositionally biased region" description="Low complexity" evidence="9">
    <location>
        <begin position="584"/>
        <end position="593"/>
    </location>
</feature>
<dbReference type="SUPFAM" id="SSF100920">
    <property type="entry name" value="Heat shock protein 70kD (HSP70), peptide-binding domain"/>
    <property type="match status" value="1"/>
</dbReference>
<dbReference type="PROSITE" id="PS01036">
    <property type="entry name" value="HSP70_3"/>
    <property type="match status" value="1"/>
</dbReference>
<dbReference type="Gene3D" id="3.30.420.40">
    <property type="match status" value="3"/>
</dbReference>
<protein>
    <recommendedName>
        <fullName evidence="7">Chaperone protein DnaK</fullName>
    </recommendedName>
    <alternativeName>
        <fullName evidence="7">HSP70</fullName>
    </alternativeName>
    <alternativeName>
        <fullName evidence="7">Heat shock 70 kDa protein</fullName>
    </alternativeName>
    <alternativeName>
        <fullName evidence="7">Heat shock protein 70</fullName>
    </alternativeName>
</protein>
<comment type="induction">
    <text evidence="7">By stress conditions e.g. heat shock.</text>
</comment>
<feature type="modified residue" description="Phosphothreonine; by autocatalysis" evidence="7">
    <location>
        <position position="176"/>
    </location>
</feature>
<dbReference type="EMBL" id="JAKKOR010000002">
    <property type="protein sequence ID" value="MCF8587474.1"/>
    <property type="molecule type" value="Genomic_DNA"/>
</dbReference>
<keyword evidence="4 7" id="KW-0067">ATP-binding</keyword>
<dbReference type="Gene3D" id="2.60.34.10">
    <property type="entry name" value="Substrate Binding Domain Of DNAk, Chain A, domain 1"/>
    <property type="match status" value="1"/>
</dbReference>
<feature type="compositionally biased region" description="Basic and acidic residues" evidence="9">
    <location>
        <begin position="495"/>
        <end position="512"/>
    </location>
</feature>
<keyword evidence="11" id="KW-1185">Reference proteome</keyword>
<evidence type="ECO:0000256" key="9">
    <source>
        <dbReference type="SAM" id="MobiDB-lite"/>
    </source>
</evidence>
<dbReference type="CDD" id="cd10234">
    <property type="entry name" value="ASKHA_NBD_HSP70_DnaK-like"/>
    <property type="match status" value="1"/>
</dbReference>
<organism evidence="10 11">
    <name type="scientific">Gordonia liuliyuniae</name>
    <dbReference type="NCBI Taxonomy" id="2911517"/>
    <lineage>
        <taxon>Bacteria</taxon>
        <taxon>Bacillati</taxon>
        <taxon>Actinomycetota</taxon>
        <taxon>Actinomycetes</taxon>
        <taxon>Mycobacteriales</taxon>
        <taxon>Gordoniaceae</taxon>
        <taxon>Gordonia</taxon>
    </lineage>
</organism>
<evidence type="ECO:0000256" key="1">
    <source>
        <dbReference type="ARBA" id="ARBA00007381"/>
    </source>
</evidence>
<dbReference type="HAMAP" id="MF_00332">
    <property type="entry name" value="DnaK"/>
    <property type="match status" value="1"/>
</dbReference>
<evidence type="ECO:0000313" key="10">
    <source>
        <dbReference type="EMBL" id="MCF8587474.1"/>
    </source>
</evidence>
<evidence type="ECO:0000256" key="3">
    <source>
        <dbReference type="ARBA" id="ARBA00022741"/>
    </source>
</evidence>
<keyword evidence="6 7" id="KW-0143">Chaperone</keyword>
<dbReference type="InterPro" id="IPR012725">
    <property type="entry name" value="Chaperone_DnaK"/>
</dbReference>
<dbReference type="PANTHER" id="PTHR19375">
    <property type="entry name" value="HEAT SHOCK PROTEIN 70KDA"/>
    <property type="match status" value="1"/>
</dbReference>
<comment type="function">
    <text evidence="7">Acts as a chaperone.</text>
</comment>
<evidence type="ECO:0000256" key="6">
    <source>
        <dbReference type="ARBA" id="ARBA00023186"/>
    </source>
</evidence>
<evidence type="ECO:0000256" key="8">
    <source>
        <dbReference type="RuleBase" id="RU003322"/>
    </source>
</evidence>
<dbReference type="InterPro" id="IPR029047">
    <property type="entry name" value="HSP70_peptide-bd_sf"/>
</dbReference>
<dbReference type="Proteomes" id="UP001200110">
    <property type="component" value="Unassembled WGS sequence"/>
</dbReference>
<name>A0ABS9IPJ5_9ACTN</name>
<dbReference type="PROSITE" id="PS00297">
    <property type="entry name" value="HSP70_1"/>
    <property type="match status" value="1"/>
</dbReference>
<reference evidence="10 11" key="1">
    <citation type="submission" date="2022-01" db="EMBL/GenBank/DDBJ databases">
        <authorList>
            <person name="Huang Y."/>
        </authorList>
    </citation>
    <scope>NUCLEOTIDE SEQUENCE [LARGE SCALE GENOMIC DNA]</scope>
    <source>
        <strain evidence="10 11">HY366</strain>
    </source>
</reference>
<keyword evidence="2 7" id="KW-0597">Phosphoprotein</keyword>
<dbReference type="Pfam" id="PF00012">
    <property type="entry name" value="HSP70"/>
    <property type="match status" value="1"/>
</dbReference>
<sequence length="613" mass="65594">MSRAVGIDLGTTNSVVSVLEGGEPTVIANAEGSRTTPSVVAFARNGEVLVGQPAKNQAVTNVDRTIRSVKRHMGEGDWAVEIDDKKYTPQEISARTLMKLKRDAEAYLGEDVSDAVITVPAYFNDAQRQATKEAGQIAGMNVLRIVNEPTAAALAYGLDKGEKEQTILVFDLGGGTFDVSLLEIGDGVVEVRATSGDNNLGGDDWDERIVEWLVDKFKAVNGIDLTKDKMANQRLREAAEKAKIELSSSQSTSINLPYITVDADKNPLFLDEQLSRSEFQKITSDLLERTRTPFQAVIKDAGIAVGDIDHVVLVGGSTRMPAVTELVKELTGGQDPNKGVNPDEVVAVGAALQAGVLRGEVKDVLLLDVTPLSLGIETKGGVMHKLIERNTTIPTKRSETYTTAEDNQPSVQIQVFQGEREIASHNKLLGSFELGGIAPAPQGVPQIEVTFDIDANGIVHVTAKDKGTGTENSIRIQDGSGLSKDEIDRMVKDAEAHAEEDRARREEAETRNQAESLVNQTEKFLKENEDKVPADVKTKVEAAITDANEALKGTDSAAIRTAIEKLSEESQAMGQAIYANAQAEGDAAGAAADGADDVVDAEVVDDPAEGDNK</sequence>
<dbReference type="InterPro" id="IPR018181">
    <property type="entry name" value="Heat_shock_70_CS"/>
</dbReference>
<dbReference type="InterPro" id="IPR043129">
    <property type="entry name" value="ATPase_NBD"/>
</dbReference>
<dbReference type="RefSeq" id="WP_236996712.1">
    <property type="nucleotide sequence ID" value="NZ_JAKKOR010000002.1"/>
</dbReference>
<gene>
    <name evidence="7 10" type="primary">dnaK</name>
    <name evidence="10" type="ORF">L5G33_03205</name>
</gene>
<dbReference type="NCBIfam" id="TIGR02350">
    <property type="entry name" value="prok_dnaK"/>
    <property type="match status" value="1"/>
</dbReference>
<dbReference type="SUPFAM" id="SSF53067">
    <property type="entry name" value="Actin-like ATPase domain"/>
    <property type="match status" value="2"/>
</dbReference>